<name>A0AAD7BNF1_9AGAR</name>
<keyword evidence="2" id="KW-1185">Reference proteome</keyword>
<dbReference type="EMBL" id="JARKIF010000012">
    <property type="protein sequence ID" value="KAJ7626073.1"/>
    <property type="molecule type" value="Genomic_DNA"/>
</dbReference>
<accession>A0AAD7BNF1</accession>
<gene>
    <name evidence="1" type="ORF">FB45DRAFT_750593</name>
</gene>
<dbReference type="InterPro" id="IPR027417">
    <property type="entry name" value="P-loop_NTPase"/>
</dbReference>
<proteinExistence type="predicted"/>
<dbReference type="Proteomes" id="UP001221142">
    <property type="component" value="Unassembled WGS sequence"/>
</dbReference>
<dbReference type="PRINTS" id="PR00364">
    <property type="entry name" value="DISEASERSIST"/>
</dbReference>
<dbReference type="AlphaFoldDB" id="A0AAD7BNF1"/>
<dbReference type="Gene3D" id="3.40.50.300">
    <property type="entry name" value="P-loop containing nucleotide triphosphate hydrolases"/>
    <property type="match status" value="1"/>
</dbReference>
<organism evidence="1 2">
    <name type="scientific">Roridomyces roridus</name>
    <dbReference type="NCBI Taxonomy" id="1738132"/>
    <lineage>
        <taxon>Eukaryota</taxon>
        <taxon>Fungi</taxon>
        <taxon>Dikarya</taxon>
        <taxon>Basidiomycota</taxon>
        <taxon>Agaricomycotina</taxon>
        <taxon>Agaricomycetes</taxon>
        <taxon>Agaricomycetidae</taxon>
        <taxon>Agaricales</taxon>
        <taxon>Marasmiineae</taxon>
        <taxon>Mycenaceae</taxon>
        <taxon>Roridomyces</taxon>
    </lineage>
</organism>
<evidence type="ECO:0008006" key="3">
    <source>
        <dbReference type="Google" id="ProtNLM"/>
    </source>
</evidence>
<evidence type="ECO:0000313" key="1">
    <source>
        <dbReference type="EMBL" id="KAJ7626073.1"/>
    </source>
</evidence>
<comment type="caution">
    <text evidence="1">The sequence shown here is derived from an EMBL/GenBank/DDBJ whole genome shotgun (WGS) entry which is preliminary data.</text>
</comment>
<sequence length="341" mass="37302">FHGPSLELQAIINLIVPPRSARVAILGGGGMGKTSLARAVLHYPSVVAEQPPTMHVCMSCLSYTLGCFTTNPLETGFLGPELLNRHQAIIHSKPVLLVLDNLETPWEPTTSRTKVEDFLALLAGIDHVSLIITMRGAQRPDKVSWTYPFLPPLQPLSEEAAMQTFLDIAGDFHEPASVNELLKLTDCMPLAIELVSNMAMDYEDCPRILQKWDTERTALISAGVNKSSSLDISITLSLASPRLKAVPDAKVLLSILAVLPDGISNDDLLQSKLPIHHPWACKSGLLSTCLAYTVAKGRLKALSPIRDHMLQNFPPSLDALLLLQHHFHAVLDVYTKYLGSM</sequence>
<dbReference type="SUPFAM" id="SSF52540">
    <property type="entry name" value="P-loop containing nucleoside triphosphate hydrolases"/>
    <property type="match status" value="1"/>
</dbReference>
<evidence type="ECO:0000313" key="2">
    <source>
        <dbReference type="Proteomes" id="UP001221142"/>
    </source>
</evidence>
<protein>
    <recommendedName>
        <fullName evidence="3">NACHT domain-containing protein</fullName>
    </recommendedName>
</protein>
<feature type="non-terminal residue" evidence="1">
    <location>
        <position position="341"/>
    </location>
</feature>
<reference evidence="1" key="1">
    <citation type="submission" date="2023-03" db="EMBL/GenBank/DDBJ databases">
        <title>Massive genome expansion in bonnet fungi (Mycena s.s.) driven by repeated elements and novel gene families across ecological guilds.</title>
        <authorList>
            <consortium name="Lawrence Berkeley National Laboratory"/>
            <person name="Harder C.B."/>
            <person name="Miyauchi S."/>
            <person name="Viragh M."/>
            <person name="Kuo A."/>
            <person name="Thoen E."/>
            <person name="Andreopoulos B."/>
            <person name="Lu D."/>
            <person name="Skrede I."/>
            <person name="Drula E."/>
            <person name="Henrissat B."/>
            <person name="Morin E."/>
            <person name="Kohler A."/>
            <person name="Barry K."/>
            <person name="LaButti K."/>
            <person name="Morin E."/>
            <person name="Salamov A."/>
            <person name="Lipzen A."/>
            <person name="Mereny Z."/>
            <person name="Hegedus B."/>
            <person name="Baldrian P."/>
            <person name="Stursova M."/>
            <person name="Weitz H."/>
            <person name="Taylor A."/>
            <person name="Grigoriev I.V."/>
            <person name="Nagy L.G."/>
            <person name="Martin F."/>
            <person name="Kauserud H."/>
        </authorList>
    </citation>
    <scope>NUCLEOTIDE SEQUENCE</scope>
    <source>
        <strain evidence="1">9284</strain>
    </source>
</reference>